<dbReference type="OrthoDB" id="9807687at2"/>
<dbReference type="AlphaFoldDB" id="A0A1G9UZ29"/>
<dbReference type="InterPro" id="IPR014982">
    <property type="entry name" value="GSCFA"/>
</dbReference>
<evidence type="ECO:0000313" key="2">
    <source>
        <dbReference type="EMBL" id="SDM65089.1"/>
    </source>
</evidence>
<accession>A0A1G9UZ29</accession>
<sequence length="319" mass="37333">MKLQTQIPLNPEKNQISYDSELLLIGSCFAQHIGSKLDYFKFRNLQNPFGILFHPVSIENLVSRAVRGIPYSHDEVFFYNERWHCFDSHSDLSDLSAEKLLQNLNLRLERTREQIVKATHVVITLGTAWAYRHIEQGTLVANCHKVPQKEFKKELLSAHEVATSIKKTMQLIRTIKPNAYFVFTVSPVRHLKDGFVENQLSKAHLITAIHKVLDTSVTQSDVEAYFPSYELMMDELRDYRFYKTDMVHPNQLAIDYIWEKFKFVSIAENAHTIMDKVDVIQKGRLHRPFNAASEQHKKFEKNLDEKIKDLQRAYPFMMF</sequence>
<dbReference type="EMBL" id="FNGV01000012">
    <property type="protein sequence ID" value="SDM65089.1"/>
    <property type="molecule type" value="Genomic_DNA"/>
</dbReference>
<organism evidence="2 3">
    <name type="scientific">Kriegella aquimaris</name>
    <dbReference type="NCBI Taxonomy" id="192904"/>
    <lineage>
        <taxon>Bacteria</taxon>
        <taxon>Pseudomonadati</taxon>
        <taxon>Bacteroidota</taxon>
        <taxon>Flavobacteriia</taxon>
        <taxon>Flavobacteriales</taxon>
        <taxon>Flavobacteriaceae</taxon>
        <taxon>Kriegella</taxon>
    </lineage>
</organism>
<protein>
    <submittedName>
        <fullName evidence="2">GSCFA family protein</fullName>
    </submittedName>
</protein>
<proteinExistence type="predicted"/>
<keyword evidence="3" id="KW-1185">Reference proteome</keyword>
<evidence type="ECO:0000259" key="1">
    <source>
        <dbReference type="Pfam" id="PF08885"/>
    </source>
</evidence>
<reference evidence="3" key="1">
    <citation type="submission" date="2016-10" db="EMBL/GenBank/DDBJ databases">
        <authorList>
            <person name="Varghese N."/>
            <person name="Submissions S."/>
        </authorList>
    </citation>
    <scope>NUCLEOTIDE SEQUENCE [LARGE SCALE GENOMIC DNA]</scope>
    <source>
        <strain evidence="3">DSM 19886</strain>
    </source>
</reference>
<gene>
    <name evidence="2" type="ORF">SAMN04488514_11236</name>
</gene>
<dbReference type="Pfam" id="PF08885">
    <property type="entry name" value="GSCFA"/>
    <property type="match status" value="1"/>
</dbReference>
<dbReference type="Proteomes" id="UP000199440">
    <property type="component" value="Unassembled WGS sequence"/>
</dbReference>
<feature type="domain" description="GSCFA" evidence="1">
    <location>
        <begin position="22"/>
        <end position="261"/>
    </location>
</feature>
<evidence type="ECO:0000313" key="3">
    <source>
        <dbReference type="Proteomes" id="UP000199440"/>
    </source>
</evidence>
<name>A0A1G9UZ29_9FLAO</name>
<dbReference type="RefSeq" id="WP_089893299.1">
    <property type="nucleotide sequence ID" value="NZ_FNGV01000012.1"/>
</dbReference>
<dbReference type="STRING" id="192904.SAMN04488514_11236"/>